<dbReference type="Proteomes" id="UP000485058">
    <property type="component" value="Unassembled WGS sequence"/>
</dbReference>
<reference evidence="1 2" key="1">
    <citation type="submission" date="2020-02" db="EMBL/GenBank/DDBJ databases">
        <title>Draft genome sequence of Haematococcus lacustris strain NIES-144.</title>
        <authorList>
            <person name="Morimoto D."/>
            <person name="Nakagawa S."/>
            <person name="Yoshida T."/>
            <person name="Sawayama S."/>
        </authorList>
    </citation>
    <scope>NUCLEOTIDE SEQUENCE [LARGE SCALE GENOMIC DNA]</scope>
    <source>
        <strain evidence="1 2">NIES-144</strain>
    </source>
</reference>
<comment type="caution">
    <text evidence="1">The sequence shown here is derived from an EMBL/GenBank/DDBJ whole genome shotgun (WGS) entry which is preliminary data.</text>
</comment>
<dbReference type="AlphaFoldDB" id="A0A699ZU18"/>
<accession>A0A699ZU18</accession>
<name>A0A699ZU18_HAELA</name>
<protein>
    <submittedName>
        <fullName evidence="1">Uncharacterized protein</fullName>
    </submittedName>
</protein>
<sequence>MKKPELRACIPRASYISCMRHGCPAMGRTMGKACAADADQGLSTACDFVTKLILLHSFDRAPVREQRGGPGLPRALYDAPASLVTAQQRPAISLFSGLRALETTAVEFHMLRSQLSTRRCSFRQALASPSKKHWEAISYERQLCCVLQEGDTTGMCHGLLPPLGSSPADPPLPVVHTSSPSSVALHDELCFLVEEVEDLGSLHHLLLRHRSVLEEFPGPPASTAR</sequence>
<gene>
    <name evidence="1" type="ORF">HaLaN_23921</name>
</gene>
<keyword evidence="2" id="KW-1185">Reference proteome</keyword>
<evidence type="ECO:0000313" key="1">
    <source>
        <dbReference type="EMBL" id="GFH25881.1"/>
    </source>
</evidence>
<organism evidence="1 2">
    <name type="scientific">Haematococcus lacustris</name>
    <name type="common">Green alga</name>
    <name type="synonym">Haematococcus pluvialis</name>
    <dbReference type="NCBI Taxonomy" id="44745"/>
    <lineage>
        <taxon>Eukaryota</taxon>
        <taxon>Viridiplantae</taxon>
        <taxon>Chlorophyta</taxon>
        <taxon>core chlorophytes</taxon>
        <taxon>Chlorophyceae</taxon>
        <taxon>CS clade</taxon>
        <taxon>Chlamydomonadales</taxon>
        <taxon>Haematococcaceae</taxon>
        <taxon>Haematococcus</taxon>
    </lineage>
</organism>
<proteinExistence type="predicted"/>
<dbReference type="EMBL" id="BLLF01002944">
    <property type="protein sequence ID" value="GFH25881.1"/>
    <property type="molecule type" value="Genomic_DNA"/>
</dbReference>
<evidence type="ECO:0000313" key="2">
    <source>
        <dbReference type="Proteomes" id="UP000485058"/>
    </source>
</evidence>